<accession>A0A7C4H3G3</accession>
<dbReference type="GO" id="GO:0006508">
    <property type="term" value="P:proteolysis"/>
    <property type="evidence" value="ECO:0007669"/>
    <property type="project" value="UniProtKB-KW"/>
</dbReference>
<feature type="transmembrane region" description="Helical" evidence="2">
    <location>
        <begin position="127"/>
        <end position="148"/>
    </location>
</feature>
<feature type="transmembrane region" description="Helical" evidence="2">
    <location>
        <begin position="178"/>
        <end position="197"/>
    </location>
</feature>
<dbReference type="AlphaFoldDB" id="A0A7C4H3G3"/>
<feature type="region of interest" description="Disordered" evidence="1">
    <location>
        <begin position="224"/>
        <end position="243"/>
    </location>
</feature>
<proteinExistence type="predicted"/>
<sequence length="319" mass="34895">MRVTLEDAWPLVCLAYTAAASTLSPTLAYILLLLYAAPLLKTGGVRDRRTRRRDAVVVPLLVLAGHLPAAGFAFSYNPSAVSLVFAAVSGIVEEMFFRGFLLEKAGLAIQAFVFALTHLSLSDPVSLVLTALLWPHYFALGLTFGVIADRRSWRLSAAAHAAYNVAAVTYGLPLELRVVAVLLAADMLNLLFVTLYFHTARRVMYNKIILLRNCLNFRLEGGCTDEEDEKSSPDSSVRSSSHCFLDPTSPATVPAPTLPEAGFRRATSHAHTVPLRLQVRGRGRATSLPRSPNKRLSAYRRVYEAPSGSINACRSRNPR</sequence>
<gene>
    <name evidence="4" type="ORF">ENU21_00440</name>
</gene>
<keyword evidence="4" id="KW-0378">Hydrolase</keyword>
<reference evidence="4" key="1">
    <citation type="journal article" date="2020" name="mSystems">
        <title>Genome- and Community-Level Interaction Insights into Carbon Utilization and Element Cycling Functions of Hydrothermarchaeota in Hydrothermal Sediment.</title>
        <authorList>
            <person name="Zhou Z."/>
            <person name="Liu Y."/>
            <person name="Xu W."/>
            <person name="Pan J."/>
            <person name="Luo Z.H."/>
            <person name="Li M."/>
        </authorList>
    </citation>
    <scope>NUCLEOTIDE SEQUENCE</scope>
    <source>
        <strain evidence="4">SpSt-649</strain>
    </source>
</reference>
<keyword evidence="4" id="KW-0482">Metalloprotease</keyword>
<evidence type="ECO:0000313" key="4">
    <source>
        <dbReference type="EMBL" id="HGM46206.1"/>
    </source>
</evidence>
<organism evidence="4">
    <name type="scientific">Thermofilum pendens</name>
    <dbReference type="NCBI Taxonomy" id="2269"/>
    <lineage>
        <taxon>Archaea</taxon>
        <taxon>Thermoproteota</taxon>
        <taxon>Thermoprotei</taxon>
        <taxon>Thermofilales</taxon>
        <taxon>Thermofilaceae</taxon>
        <taxon>Thermofilum</taxon>
    </lineage>
</organism>
<feature type="transmembrane region" description="Helical" evidence="2">
    <location>
        <begin position="155"/>
        <end position="172"/>
    </location>
</feature>
<keyword evidence="2" id="KW-0812">Transmembrane</keyword>
<keyword evidence="2" id="KW-0472">Membrane</keyword>
<dbReference type="GO" id="GO:0004175">
    <property type="term" value="F:endopeptidase activity"/>
    <property type="evidence" value="ECO:0007669"/>
    <property type="project" value="UniProtKB-ARBA"/>
</dbReference>
<name>A0A7C4H3G3_THEPE</name>
<dbReference type="Pfam" id="PF02517">
    <property type="entry name" value="Rce1-like"/>
    <property type="match status" value="1"/>
</dbReference>
<dbReference type="GO" id="GO:0080120">
    <property type="term" value="P:CAAX-box protein maturation"/>
    <property type="evidence" value="ECO:0007669"/>
    <property type="project" value="UniProtKB-ARBA"/>
</dbReference>
<dbReference type="GO" id="GO:0008237">
    <property type="term" value="F:metallopeptidase activity"/>
    <property type="evidence" value="ECO:0007669"/>
    <property type="project" value="UniProtKB-KW"/>
</dbReference>
<feature type="transmembrane region" description="Helical" evidence="2">
    <location>
        <begin position="14"/>
        <end position="35"/>
    </location>
</feature>
<evidence type="ECO:0000259" key="3">
    <source>
        <dbReference type="Pfam" id="PF02517"/>
    </source>
</evidence>
<dbReference type="InterPro" id="IPR003675">
    <property type="entry name" value="Rce1/LyrA-like_dom"/>
</dbReference>
<evidence type="ECO:0000256" key="2">
    <source>
        <dbReference type="SAM" id="Phobius"/>
    </source>
</evidence>
<comment type="caution">
    <text evidence="4">The sequence shown here is derived from an EMBL/GenBank/DDBJ whole genome shotgun (WGS) entry which is preliminary data.</text>
</comment>
<evidence type="ECO:0000256" key="1">
    <source>
        <dbReference type="SAM" id="MobiDB-lite"/>
    </source>
</evidence>
<keyword evidence="4" id="KW-0645">Protease</keyword>
<feature type="transmembrane region" description="Helical" evidence="2">
    <location>
        <begin position="56"/>
        <end position="74"/>
    </location>
</feature>
<keyword evidence="2" id="KW-1133">Transmembrane helix</keyword>
<feature type="domain" description="CAAX prenyl protease 2/Lysostaphin resistance protein A-like" evidence="3">
    <location>
        <begin position="80"/>
        <end position="165"/>
    </location>
</feature>
<feature type="region of interest" description="Disordered" evidence="1">
    <location>
        <begin position="280"/>
        <end position="299"/>
    </location>
</feature>
<protein>
    <submittedName>
        <fullName evidence="4">CPBP family intramembrane metalloprotease</fullName>
    </submittedName>
</protein>
<dbReference type="EMBL" id="DTBQ01000015">
    <property type="protein sequence ID" value="HGM46206.1"/>
    <property type="molecule type" value="Genomic_DNA"/>
</dbReference>